<evidence type="ECO:0000256" key="6">
    <source>
        <dbReference type="ARBA" id="ARBA00023316"/>
    </source>
</evidence>
<sequence>MEEKISTRQGASSCRRKGGSGKKTLAAVVAVLVVVAAVALYPYFLAGAPKGGTIYVRPGTSLEALHDSIARHIGEPYAGRVVKLLSWSKARIAERHGAFVVTKGESAARLARQLHGGASSSIRFTFNNLRTKEEWIEKAGSLYECGPEAFRRALNDPKLCAKYGKTPDNIINILIPDTYDFYWDVTPEKMLNRMYDYYNNFWNSDRKAKAQKLGLTPDQVEIIASITEEETVKPDERGKVGRLYINRFKAGMRLQADPTVKYAIGDFSIKRLTDAMLMTKSPYNTYRVNGLPPGPIRLPEKSTIDAILNSKPHSYMYMCARPDFSGYHDFTSNYQEHLSYAHKYQQELNRRNIK</sequence>
<evidence type="ECO:0000313" key="9">
    <source>
        <dbReference type="Proteomes" id="UP000483362"/>
    </source>
</evidence>
<dbReference type="NCBIfam" id="TIGR00247">
    <property type="entry name" value="endolytic transglycosylase MltG"/>
    <property type="match status" value="1"/>
</dbReference>
<dbReference type="HAMAP" id="MF_02065">
    <property type="entry name" value="MltG"/>
    <property type="match status" value="1"/>
</dbReference>
<keyword evidence="6 7" id="KW-0961">Cell wall biogenesis/degradation</keyword>
<keyword evidence="9" id="KW-1185">Reference proteome</keyword>
<keyword evidence="2 7" id="KW-0812">Transmembrane</keyword>
<evidence type="ECO:0000256" key="2">
    <source>
        <dbReference type="ARBA" id="ARBA00022692"/>
    </source>
</evidence>
<comment type="caution">
    <text evidence="8">The sequence shown here is derived from an EMBL/GenBank/DDBJ whole genome shotgun (WGS) entry which is preliminary data.</text>
</comment>
<dbReference type="GO" id="GO:0005886">
    <property type="term" value="C:plasma membrane"/>
    <property type="evidence" value="ECO:0007669"/>
    <property type="project" value="UniProtKB-SubCell"/>
</dbReference>
<keyword evidence="3 7" id="KW-1133">Transmembrane helix</keyword>
<evidence type="ECO:0000313" key="8">
    <source>
        <dbReference type="EMBL" id="MSS18717.1"/>
    </source>
</evidence>
<evidence type="ECO:0000256" key="7">
    <source>
        <dbReference type="HAMAP-Rule" id="MF_02065"/>
    </source>
</evidence>
<dbReference type="Pfam" id="PF02618">
    <property type="entry name" value="YceG"/>
    <property type="match status" value="1"/>
</dbReference>
<dbReference type="PANTHER" id="PTHR30518:SF2">
    <property type="entry name" value="ENDOLYTIC MUREIN TRANSGLYCOSYLASE"/>
    <property type="match status" value="1"/>
</dbReference>
<proteinExistence type="inferred from homology"/>
<organism evidence="8 9">
    <name type="scientific">Sodaliphilus pleomorphus</name>
    <dbReference type="NCBI Taxonomy" id="2606626"/>
    <lineage>
        <taxon>Bacteria</taxon>
        <taxon>Pseudomonadati</taxon>
        <taxon>Bacteroidota</taxon>
        <taxon>Bacteroidia</taxon>
        <taxon>Bacteroidales</taxon>
        <taxon>Muribaculaceae</taxon>
        <taxon>Sodaliphilus</taxon>
    </lineage>
</organism>
<dbReference type="EC" id="4.2.2.29" evidence="7"/>
<dbReference type="GO" id="GO:0071555">
    <property type="term" value="P:cell wall organization"/>
    <property type="evidence" value="ECO:0007669"/>
    <property type="project" value="UniProtKB-KW"/>
</dbReference>
<keyword evidence="5 7" id="KW-0456">Lyase</keyword>
<name>A0A6L5XGR6_9BACT</name>
<dbReference type="InterPro" id="IPR003770">
    <property type="entry name" value="MLTG-like"/>
</dbReference>
<gene>
    <name evidence="7 8" type="primary">mltG</name>
    <name evidence="8" type="ORF">FYJ29_13260</name>
</gene>
<comment type="similarity">
    <text evidence="7">Belongs to the transglycosylase MltG family.</text>
</comment>
<dbReference type="PANTHER" id="PTHR30518">
    <property type="entry name" value="ENDOLYTIC MUREIN TRANSGLYCOSYLASE"/>
    <property type="match status" value="1"/>
</dbReference>
<dbReference type="Gene3D" id="3.30.160.60">
    <property type="entry name" value="Classic Zinc Finger"/>
    <property type="match status" value="1"/>
</dbReference>
<dbReference type="Proteomes" id="UP000483362">
    <property type="component" value="Unassembled WGS sequence"/>
</dbReference>
<keyword evidence="4 7" id="KW-0472">Membrane</keyword>
<evidence type="ECO:0000256" key="1">
    <source>
        <dbReference type="ARBA" id="ARBA00022475"/>
    </source>
</evidence>
<dbReference type="AlphaFoldDB" id="A0A6L5XGR6"/>
<dbReference type="GO" id="GO:0009252">
    <property type="term" value="P:peptidoglycan biosynthetic process"/>
    <property type="evidence" value="ECO:0007669"/>
    <property type="project" value="UniProtKB-UniRule"/>
</dbReference>
<evidence type="ECO:0000256" key="5">
    <source>
        <dbReference type="ARBA" id="ARBA00023239"/>
    </source>
</evidence>
<evidence type="ECO:0000256" key="3">
    <source>
        <dbReference type="ARBA" id="ARBA00022989"/>
    </source>
</evidence>
<dbReference type="RefSeq" id="WP_154328120.1">
    <property type="nucleotide sequence ID" value="NZ_CP045696.1"/>
</dbReference>
<comment type="subcellular location">
    <subcellularLocation>
        <location evidence="7">Cell membrane</location>
        <topology evidence="7">Single-pass membrane protein</topology>
    </subcellularLocation>
</comment>
<reference evidence="8 9" key="1">
    <citation type="submission" date="2019-08" db="EMBL/GenBank/DDBJ databases">
        <title>In-depth cultivation of the pig gut microbiome towards novel bacterial diversity and tailored functional studies.</title>
        <authorList>
            <person name="Wylensek D."/>
            <person name="Hitch T.C.A."/>
            <person name="Clavel T."/>
        </authorList>
    </citation>
    <scope>NUCLEOTIDE SEQUENCE [LARGE SCALE GENOMIC DNA]</scope>
    <source>
        <strain evidence="8 9">Oil-RF-744-WCA-WT-10</strain>
    </source>
</reference>
<evidence type="ECO:0000256" key="4">
    <source>
        <dbReference type="ARBA" id="ARBA00023136"/>
    </source>
</evidence>
<dbReference type="CDD" id="cd08010">
    <property type="entry name" value="MltG_like"/>
    <property type="match status" value="1"/>
</dbReference>
<feature type="transmembrane region" description="Helical" evidence="7">
    <location>
        <begin position="25"/>
        <end position="44"/>
    </location>
</feature>
<protein>
    <recommendedName>
        <fullName evidence="7">Endolytic murein transglycosylase</fullName>
        <ecNumber evidence="7">4.2.2.29</ecNumber>
    </recommendedName>
    <alternativeName>
        <fullName evidence="7">Peptidoglycan lytic transglycosylase</fullName>
    </alternativeName>
    <alternativeName>
        <fullName evidence="7">Peptidoglycan polymerization terminase</fullName>
    </alternativeName>
</protein>
<dbReference type="EMBL" id="VULT01000030">
    <property type="protein sequence ID" value="MSS18717.1"/>
    <property type="molecule type" value="Genomic_DNA"/>
</dbReference>
<keyword evidence="1 7" id="KW-1003">Cell membrane</keyword>
<dbReference type="GO" id="GO:0008932">
    <property type="term" value="F:lytic endotransglycosylase activity"/>
    <property type="evidence" value="ECO:0007669"/>
    <property type="project" value="UniProtKB-UniRule"/>
</dbReference>
<comment type="function">
    <text evidence="7">Functions as a peptidoglycan terminase that cleaves nascent peptidoglycan strands endolytically to terminate their elongation.</text>
</comment>
<comment type="catalytic activity">
    <reaction evidence="7">
        <text>a peptidoglycan chain = a peptidoglycan chain with N-acetyl-1,6-anhydromuramyl-[peptide] at the reducing end + a peptidoglycan chain with N-acetylglucosamine at the non-reducing end.</text>
        <dbReference type="EC" id="4.2.2.29"/>
    </reaction>
</comment>
<accession>A0A6L5XGR6</accession>
<feature type="site" description="Important for catalytic activity" evidence="7">
    <location>
        <position position="230"/>
    </location>
</feature>